<feature type="transmembrane region" description="Helical" evidence="8">
    <location>
        <begin position="82"/>
        <end position="103"/>
    </location>
</feature>
<comment type="subcellular location">
    <subcellularLocation>
        <location evidence="1">Cell membrane</location>
        <topology evidence="1">Multi-pass membrane protein</topology>
    </subcellularLocation>
</comment>
<feature type="transmembrane region" description="Helical" evidence="8">
    <location>
        <begin position="41"/>
        <end position="62"/>
    </location>
</feature>
<sequence>MTSQTTAPETPAPTVVPSAVRATSRTEWQVLRELAPYLRPFLARILFALGLVVIGKLANLAVPLTLKELVDALDLRGQPTALVLPVGLLIAYGASRIATTLFAELRQVVFARVMARVSRRVTLQVFRHLHALSLRFHLARRTGGVARDVERGGEAISDLLDWVIYTILPTLFEVALATIVLVWMYDWSFALIVMITLAAYIAYTFVVTEWRTAYYRASVEADTRANERAVDSLLNYETVKYFGNEEHEARRYDQTLVKLEEAQVMSRKTLGVLNLGQAAIVALGVSAMMWRAADGVVDGRMSIGDLVLVNTLLLQLSAPLNLLGMMYREIKQAFTNLERLFGLLDERMDVQDRSDAVPLRAERPSLRFEDVRFGYDPRREILRGISFEVPRGGTVAVVGHSGSGKSTLARLLYRFYDVDAGRIAVEDADGAVRDLRDVTQASLRQAIAIVPQDTVLFNDTIHYNILYGRPDASREEVEAAAKAAHIHDRILAFPDGYDTEVGERGLKLSGGEKQRVAIARALLKNPAILIFDEATSALDSKSEQAIQAELDRIAEGRTTIVIAHRLSTVMNADEILVMDQGRIVERGRHGELLAHGGHYAQMWALQQQDSNEGA</sequence>
<evidence type="ECO:0000259" key="9">
    <source>
        <dbReference type="PROSITE" id="PS50893"/>
    </source>
</evidence>
<evidence type="ECO:0000313" key="11">
    <source>
        <dbReference type="EMBL" id="MFD0724401.1"/>
    </source>
</evidence>
<name>A0ABW2Y9Y8_9GAMM</name>
<dbReference type="Pfam" id="PF00005">
    <property type="entry name" value="ABC_tran"/>
    <property type="match status" value="1"/>
</dbReference>
<protein>
    <submittedName>
        <fullName evidence="11">ABCB family ABC transporter ATP-binding protein/permease</fullName>
    </submittedName>
</protein>
<comment type="caution">
    <text evidence="11">The sequence shown here is derived from an EMBL/GenBank/DDBJ whole genome shotgun (WGS) entry which is preliminary data.</text>
</comment>
<evidence type="ECO:0000313" key="12">
    <source>
        <dbReference type="Proteomes" id="UP001597110"/>
    </source>
</evidence>
<gene>
    <name evidence="11" type="ORF">ACFQ0E_02195</name>
</gene>
<feature type="transmembrane region" description="Helical" evidence="8">
    <location>
        <begin position="302"/>
        <end position="323"/>
    </location>
</feature>
<dbReference type="SUPFAM" id="SSF52540">
    <property type="entry name" value="P-loop containing nucleoside triphosphate hydrolases"/>
    <property type="match status" value="1"/>
</dbReference>
<dbReference type="InterPro" id="IPR011527">
    <property type="entry name" value="ABC1_TM_dom"/>
</dbReference>
<dbReference type="InterPro" id="IPR039421">
    <property type="entry name" value="Type_1_exporter"/>
</dbReference>
<organism evidence="11 12">
    <name type="scientific">Lysobacter brunescens</name>
    <dbReference type="NCBI Taxonomy" id="262323"/>
    <lineage>
        <taxon>Bacteria</taxon>
        <taxon>Pseudomonadati</taxon>
        <taxon>Pseudomonadota</taxon>
        <taxon>Gammaproteobacteria</taxon>
        <taxon>Lysobacterales</taxon>
        <taxon>Lysobacteraceae</taxon>
        <taxon>Lysobacter</taxon>
    </lineage>
</organism>
<evidence type="ECO:0000256" key="7">
    <source>
        <dbReference type="ARBA" id="ARBA00023136"/>
    </source>
</evidence>
<dbReference type="RefSeq" id="WP_386822064.1">
    <property type="nucleotide sequence ID" value="NZ_JBHTIF010000001.1"/>
</dbReference>
<keyword evidence="7 8" id="KW-0472">Membrane</keyword>
<evidence type="ECO:0000256" key="8">
    <source>
        <dbReference type="SAM" id="Phobius"/>
    </source>
</evidence>
<keyword evidence="5 11" id="KW-0067">ATP-binding</keyword>
<dbReference type="PANTHER" id="PTHR24221:SF402">
    <property type="entry name" value="IRON-SULFUR CLUSTERS TRANSPORTER ABCB7, MITOCHONDRIAL"/>
    <property type="match status" value="1"/>
</dbReference>
<evidence type="ECO:0000256" key="2">
    <source>
        <dbReference type="ARBA" id="ARBA00022448"/>
    </source>
</evidence>
<keyword evidence="6 8" id="KW-1133">Transmembrane helix</keyword>
<dbReference type="Proteomes" id="UP001597110">
    <property type="component" value="Unassembled WGS sequence"/>
</dbReference>
<evidence type="ECO:0000256" key="1">
    <source>
        <dbReference type="ARBA" id="ARBA00004651"/>
    </source>
</evidence>
<evidence type="ECO:0000256" key="4">
    <source>
        <dbReference type="ARBA" id="ARBA00022741"/>
    </source>
</evidence>
<evidence type="ECO:0000259" key="10">
    <source>
        <dbReference type="PROSITE" id="PS50929"/>
    </source>
</evidence>
<dbReference type="Gene3D" id="3.40.50.300">
    <property type="entry name" value="P-loop containing nucleotide triphosphate hydrolases"/>
    <property type="match status" value="1"/>
</dbReference>
<dbReference type="PANTHER" id="PTHR24221">
    <property type="entry name" value="ATP-BINDING CASSETTE SUB-FAMILY B"/>
    <property type="match status" value="1"/>
</dbReference>
<dbReference type="CDD" id="cd18582">
    <property type="entry name" value="ABC_6TM_ATM1_ABCB7"/>
    <property type="match status" value="1"/>
</dbReference>
<feature type="transmembrane region" description="Helical" evidence="8">
    <location>
        <begin position="189"/>
        <end position="208"/>
    </location>
</feature>
<feature type="transmembrane region" description="Helical" evidence="8">
    <location>
        <begin position="270"/>
        <end position="290"/>
    </location>
</feature>
<dbReference type="SMART" id="SM00382">
    <property type="entry name" value="AAA"/>
    <property type="match status" value="1"/>
</dbReference>
<reference evidence="12" key="1">
    <citation type="journal article" date="2019" name="Int. J. Syst. Evol. Microbiol.">
        <title>The Global Catalogue of Microorganisms (GCM) 10K type strain sequencing project: providing services to taxonomists for standard genome sequencing and annotation.</title>
        <authorList>
            <consortium name="The Broad Institute Genomics Platform"/>
            <consortium name="The Broad Institute Genome Sequencing Center for Infectious Disease"/>
            <person name="Wu L."/>
            <person name="Ma J."/>
        </authorList>
    </citation>
    <scope>NUCLEOTIDE SEQUENCE [LARGE SCALE GENOMIC DNA]</scope>
    <source>
        <strain evidence="12">CCUG 55585</strain>
    </source>
</reference>
<dbReference type="InterPro" id="IPR003439">
    <property type="entry name" value="ABC_transporter-like_ATP-bd"/>
</dbReference>
<keyword evidence="4" id="KW-0547">Nucleotide-binding</keyword>
<keyword evidence="3 8" id="KW-0812">Transmembrane</keyword>
<dbReference type="GO" id="GO:0005524">
    <property type="term" value="F:ATP binding"/>
    <property type="evidence" value="ECO:0007669"/>
    <property type="project" value="UniProtKB-KW"/>
</dbReference>
<evidence type="ECO:0000256" key="6">
    <source>
        <dbReference type="ARBA" id="ARBA00022989"/>
    </source>
</evidence>
<evidence type="ECO:0000256" key="5">
    <source>
        <dbReference type="ARBA" id="ARBA00022840"/>
    </source>
</evidence>
<feature type="transmembrane region" description="Helical" evidence="8">
    <location>
        <begin position="162"/>
        <end position="183"/>
    </location>
</feature>
<dbReference type="PROSITE" id="PS00211">
    <property type="entry name" value="ABC_TRANSPORTER_1"/>
    <property type="match status" value="1"/>
</dbReference>
<dbReference type="SUPFAM" id="SSF90123">
    <property type="entry name" value="ABC transporter transmembrane region"/>
    <property type="match status" value="1"/>
</dbReference>
<dbReference type="InterPro" id="IPR003593">
    <property type="entry name" value="AAA+_ATPase"/>
</dbReference>
<dbReference type="InterPro" id="IPR027417">
    <property type="entry name" value="P-loop_NTPase"/>
</dbReference>
<dbReference type="InterPro" id="IPR036640">
    <property type="entry name" value="ABC1_TM_sf"/>
</dbReference>
<evidence type="ECO:0000256" key="3">
    <source>
        <dbReference type="ARBA" id="ARBA00022692"/>
    </source>
</evidence>
<accession>A0ABW2Y9Y8</accession>
<dbReference type="Gene3D" id="1.20.1560.10">
    <property type="entry name" value="ABC transporter type 1, transmembrane domain"/>
    <property type="match status" value="1"/>
</dbReference>
<keyword evidence="12" id="KW-1185">Reference proteome</keyword>
<dbReference type="InterPro" id="IPR017871">
    <property type="entry name" value="ABC_transporter-like_CS"/>
</dbReference>
<dbReference type="Pfam" id="PF00664">
    <property type="entry name" value="ABC_membrane"/>
    <property type="match status" value="1"/>
</dbReference>
<dbReference type="PROSITE" id="PS50893">
    <property type="entry name" value="ABC_TRANSPORTER_2"/>
    <property type="match status" value="1"/>
</dbReference>
<feature type="domain" description="ABC transporter" evidence="9">
    <location>
        <begin position="366"/>
        <end position="605"/>
    </location>
</feature>
<feature type="domain" description="ABC transmembrane type-1" evidence="10">
    <location>
        <begin position="46"/>
        <end position="332"/>
    </location>
</feature>
<dbReference type="PROSITE" id="PS50929">
    <property type="entry name" value="ABC_TM1F"/>
    <property type="match status" value="1"/>
</dbReference>
<dbReference type="EMBL" id="JBHTIF010000001">
    <property type="protein sequence ID" value="MFD0724401.1"/>
    <property type="molecule type" value="Genomic_DNA"/>
</dbReference>
<keyword evidence="2" id="KW-0813">Transport</keyword>
<proteinExistence type="predicted"/>